<feature type="compositionally biased region" description="Basic and acidic residues" evidence="1">
    <location>
        <begin position="453"/>
        <end position="485"/>
    </location>
</feature>
<evidence type="ECO:0000256" key="1">
    <source>
        <dbReference type="SAM" id="MobiDB-lite"/>
    </source>
</evidence>
<feature type="compositionally biased region" description="Basic and acidic residues" evidence="1">
    <location>
        <begin position="104"/>
        <end position="119"/>
    </location>
</feature>
<dbReference type="Proteomes" id="UP000240883">
    <property type="component" value="Unassembled WGS sequence"/>
</dbReference>
<evidence type="ECO:0000313" key="3">
    <source>
        <dbReference type="Proteomes" id="UP000240883"/>
    </source>
</evidence>
<name>A0A2T2NEY9_CORCC</name>
<keyword evidence="3" id="KW-1185">Reference proteome</keyword>
<feature type="region of interest" description="Disordered" evidence="1">
    <location>
        <begin position="196"/>
        <end position="569"/>
    </location>
</feature>
<feature type="compositionally biased region" description="Basic and acidic residues" evidence="1">
    <location>
        <begin position="234"/>
        <end position="244"/>
    </location>
</feature>
<feature type="compositionally biased region" description="Polar residues" evidence="1">
    <location>
        <begin position="54"/>
        <end position="69"/>
    </location>
</feature>
<organism evidence="2 3">
    <name type="scientific">Corynespora cassiicola Philippines</name>
    <dbReference type="NCBI Taxonomy" id="1448308"/>
    <lineage>
        <taxon>Eukaryota</taxon>
        <taxon>Fungi</taxon>
        <taxon>Dikarya</taxon>
        <taxon>Ascomycota</taxon>
        <taxon>Pezizomycotina</taxon>
        <taxon>Dothideomycetes</taxon>
        <taxon>Pleosporomycetidae</taxon>
        <taxon>Pleosporales</taxon>
        <taxon>Corynesporascaceae</taxon>
        <taxon>Corynespora</taxon>
    </lineage>
</organism>
<feature type="compositionally biased region" description="Basic and acidic residues" evidence="1">
    <location>
        <begin position="70"/>
        <end position="79"/>
    </location>
</feature>
<feature type="compositionally biased region" description="Acidic residues" evidence="1">
    <location>
        <begin position="512"/>
        <end position="532"/>
    </location>
</feature>
<feature type="region of interest" description="Disordered" evidence="1">
    <location>
        <begin position="1"/>
        <end position="153"/>
    </location>
</feature>
<reference evidence="2 3" key="1">
    <citation type="journal article" date="2018" name="Front. Microbiol.">
        <title>Genome-Wide Analysis of Corynespora cassiicola Leaf Fall Disease Putative Effectors.</title>
        <authorList>
            <person name="Lopez D."/>
            <person name="Ribeiro S."/>
            <person name="Label P."/>
            <person name="Fumanal B."/>
            <person name="Venisse J.S."/>
            <person name="Kohler A."/>
            <person name="de Oliveira R.R."/>
            <person name="Labutti K."/>
            <person name="Lipzen A."/>
            <person name="Lail K."/>
            <person name="Bauer D."/>
            <person name="Ohm R.A."/>
            <person name="Barry K.W."/>
            <person name="Spatafora J."/>
            <person name="Grigoriev I.V."/>
            <person name="Martin F.M."/>
            <person name="Pujade-Renaud V."/>
        </authorList>
    </citation>
    <scope>NUCLEOTIDE SEQUENCE [LARGE SCALE GENOMIC DNA]</scope>
    <source>
        <strain evidence="2 3">Philippines</strain>
    </source>
</reference>
<dbReference type="AlphaFoldDB" id="A0A2T2NEY9"/>
<dbReference type="EMBL" id="KZ678139">
    <property type="protein sequence ID" value="PSN63997.1"/>
    <property type="molecule type" value="Genomic_DNA"/>
</dbReference>
<sequence length="569" mass="63714">MGHQKGGHGSHSYGYGFTSSIDYSEENKRPSLNRLRPKKSVSFAEAPDSLYRSGFSSRPSRPTSTLQSSKSEHYYRASDYDSIAPPSKSDHIMRSSKPQSSGPYKHDYISGPSYKDHISPRHSAKVINNDDCFTPPRPAATRSSDYISPYEKSDHQMIKEGGWENKKQFMESHGIDPHERGSFSQARDFLNSYRRVDAEPKGFSSPASYHKRGPRAYEDRMDPDDDSDEDCIDDDYRRPGRRDTMFTPSGWAGTAAAKSPGRKEPMHAPSGWAGDDDTRSSGRRNTTYAPSEWASDEAARNSSRRPPTPSGWGGDETARRPSRRPPTPSGWGGEEAAREPSVRPPTPSGWGGDEVAREPSVRPPTPSGWGGNEAAREPSVRPPTPSGWGGDEAVRPSSVRPLTPSGWAGDEAVRPSSVRPPTPSGWAGDDGGRNYRRRDTGPAPAGWAGNDEMDSRSDDGERDHAYGHHERYRNDERVYRNEHRSHGYNHRYSHGYSHGYGHGYSHGYDREYSDDDYNYGGDMIDDSDDADERIDNGEGEDRFEDYYYEDDDGADNSRNGYYDEYDDYY</sequence>
<accession>A0A2T2NEY9</accession>
<gene>
    <name evidence="2" type="ORF">BS50DRAFT_576630</name>
</gene>
<feature type="compositionally biased region" description="Acidic residues" evidence="1">
    <location>
        <begin position="541"/>
        <end position="554"/>
    </location>
</feature>
<protein>
    <submittedName>
        <fullName evidence="2">Uncharacterized protein</fullName>
    </submittedName>
</protein>
<feature type="compositionally biased region" description="Basic and acidic residues" evidence="1">
    <location>
        <begin position="430"/>
        <end position="440"/>
    </location>
</feature>
<evidence type="ECO:0000313" key="2">
    <source>
        <dbReference type="EMBL" id="PSN63997.1"/>
    </source>
</evidence>
<feature type="compositionally biased region" description="Acidic residues" evidence="1">
    <location>
        <begin position="221"/>
        <end position="233"/>
    </location>
</feature>
<proteinExistence type="predicted"/>
<dbReference type="OrthoDB" id="4232400at2759"/>